<evidence type="ECO:0000256" key="4">
    <source>
        <dbReference type="ARBA" id="ARBA00022840"/>
    </source>
</evidence>
<dbReference type="STRING" id="519424.AZF04_19485"/>
<keyword evidence="3" id="KW-0378">Hydrolase</keyword>
<keyword evidence="1" id="KW-0699">rRNA-binding</keyword>
<dbReference type="GO" id="GO:0006298">
    <property type="term" value="P:mismatch repair"/>
    <property type="evidence" value="ECO:0007669"/>
    <property type="project" value="InterPro"/>
</dbReference>
<keyword evidence="2" id="KW-0547">Nucleotide-binding</keyword>
<reference evidence="8" key="1">
    <citation type="submission" date="2016-02" db="EMBL/GenBank/DDBJ databases">
        <title>Genome sequence of Bacillus trypoxylicola KCTC 13244(T).</title>
        <authorList>
            <person name="Jeong H."/>
            <person name="Park S.-H."/>
            <person name="Choi S.-K."/>
        </authorList>
    </citation>
    <scope>NUCLEOTIDE SEQUENCE [LARGE SCALE GENOMIC DNA]</scope>
    <source>
        <strain evidence="8">KCTC 13244</strain>
    </source>
</reference>
<dbReference type="InterPro" id="IPR007696">
    <property type="entry name" value="DNA_mismatch_repair_MutS_core"/>
</dbReference>
<keyword evidence="4" id="KW-0067">ATP-binding</keyword>
<dbReference type="GO" id="GO:0030983">
    <property type="term" value="F:mismatched DNA binding"/>
    <property type="evidence" value="ECO:0007669"/>
    <property type="project" value="InterPro"/>
</dbReference>
<evidence type="ECO:0000256" key="3">
    <source>
        <dbReference type="ARBA" id="ARBA00022801"/>
    </source>
</evidence>
<proteinExistence type="predicted"/>
<dbReference type="EMBL" id="LTAO01000018">
    <property type="protein sequence ID" value="KYG30559.1"/>
    <property type="molecule type" value="Genomic_DNA"/>
</dbReference>
<dbReference type="GO" id="GO:0019843">
    <property type="term" value="F:rRNA binding"/>
    <property type="evidence" value="ECO:0007669"/>
    <property type="project" value="UniProtKB-KW"/>
</dbReference>
<dbReference type="GO" id="GO:0016887">
    <property type="term" value="F:ATP hydrolysis activity"/>
    <property type="evidence" value="ECO:0007669"/>
    <property type="project" value="InterPro"/>
</dbReference>
<evidence type="ECO:0000256" key="6">
    <source>
        <dbReference type="ARBA" id="ARBA00023125"/>
    </source>
</evidence>
<dbReference type="Proteomes" id="UP000075806">
    <property type="component" value="Unassembled WGS sequence"/>
</dbReference>
<dbReference type="SMART" id="SM00534">
    <property type="entry name" value="MUTSac"/>
    <property type="match status" value="1"/>
</dbReference>
<dbReference type="Gene3D" id="3.40.50.300">
    <property type="entry name" value="P-loop containing nucleotide triphosphate hydrolases"/>
    <property type="match status" value="1"/>
</dbReference>
<dbReference type="PANTHER" id="PTHR48466">
    <property type="entry name" value="OS10G0509000 PROTEIN-RELATED"/>
    <property type="match status" value="1"/>
</dbReference>
<dbReference type="AlphaFoldDB" id="A0A162DQG7"/>
<dbReference type="InterPro" id="IPR027417">
    <property type="entry name" value="P-loop_NTPase"/>
</dbReference>
<sequence length="642" mass="73378">MNQHTFLTLEFNKVLEQIANYTRTAWAKDNILQIKPKYHRHIIEKELLEVEEAKKILQISSSVPIHSTDVIQNYMEQANKGLFLNPEQFMLILSFLDHCQKLKRFMKNKDAVAPNITNFVYSFGDMTSLMEKINQSIRNGKVDDHATNELLTIRRQMYQIKTKQKEKASALLKSKKYAPLLQENYLIEREGQLVLSIKKEHRKKVNGTIVDTSSSGSTIYIEPAELAEIREQLHYMKLAEEHEVEKILYQLTALFLTYEIEIKVATDVMYQYDFIFAKAKYSIEINGTSPILNNKKIIDLNEVRHPLLKEKAVPLTISFGANERALVITGPNTGGKTVTLKTVGLMILFAQSGIHVPAKNGTSLPIFTSIFVDIGDGQSIESNLSTFSSRLVNMIDILQKVSSDSLVLADELGSGTDPSEGMNLAVVLLKQLFEKGATLFATTHYSEMKEFADQTEGFLNASMEFDLESLLPTYRLLIGEAGKSQAFQIAHKLGLHPCLIEEAHQLTYGTKPKFLTPLTQETLSNAFYSDQIKINKKSSISIRKENKETKELEKWNQGDTVEILKTGETAVVYQGPNEKGDYFIVIKGEKIWINHRRLRLQQRAEELYPEGYDFDILFQSKKYRKLKKQMNKRHVNDFLEEE</sequence>
<comment type="caution">
    <text evidence="8">The sequence shown here is derived from an EMBL/GenBank/DDBJ whole genome shotgun (WGS) entry which is preliminary data.</text>
</comment>
<dbReference type="GO" id="GO:0045910">
    <property type="term" value="P:negative regulation of DNA recombination"/>
    <property type="evidence" value="ECO:0007669"/>
    <property type="project" value="InterPro"/>
</dbReference>
<organism evidence="8 9">
    <name type="scientific">Alkalihalobacillus trypoxylicola</name>
    <dbReference type="NCBI Taxonomy" id="519424"/>
    <lineage>
        <taxon>Bacteria</taxon>
        <taxon>Bacillati</taxon>
        <taxon>Bacillota</taxon>
        <taxon>Bacilli</taxon>
        <taxon>Bacillales</taxon>
        <taxon>Bacillaceae</taxon>
        <taxon>Alkalihalobacillus</taxon>
    </lineage>
</organism>
<dbReference type="PIRSF" id="PIRSF005814">
    <property type="entry name" value="MutS_YshD"/>
    <property type="match status" value="1"/>
</dbReference>
<dbReference type="PROSITE" id="PS00486">
    <property type="entry name" value="DNA_MISMATCH_REPAIR_2"/>
    <property type="match status" value="1"/>
</dbReference>
<dbReference type="OrthoDB" id="9808166at2"/>
<evidence type="ECO:0000313" key="9">
    <source>
        <dbReference type="Proteomes" id="UP000075806"/>
    </source>
</evidence>
<dbReference type="NCBIfam" id="TIGR01069">
    <property type="entry name" value="mutS2"/>
    <property type="match status" value="1"/>
</dbReference>
<keyword evidence="6" id="KW-0238">DNA-binding</keyword>
<dbReference type="SMART" id="SM00533">
    <property type="entry name" value="MUTSd"/>
    <property type="match status" value="1"/>
</dbReference>
<protein>
    <submittedName>
        <fullName evidence="8">DNA mismatch repair protein</fullName>
    </submittedName>
</protein>
<dbReference type="GO" id="GO:0140664">
    <property type="term" value="F:ATP-dependent DNA damage sensor activity"/>
    <property type="evidence" value="ECO:0007669"/>
    <property type="project" value="InterPro"/>
</dbReference>
<dbReference type="RefSeq" id="WP_061948940.1">
    <property type="nucleotide sequence ID" value="NZ_LTAO01000018.1"/>
</dbReference>
<dbReference type="SUPFAM" id="SSF52540">
    <property type="entry name" value="P-loop containing nucleoside triphosphate hydrolases"/>
    <property type="match status" value="1"/>
</dbReference>
<keyword evidence="9" id="KW-1185">Reference proteome</keyword>
<dbReference type="InterPro" id="IPR045076">
    <property type="entry name" value="MutS"/>
</dbReference>
<dbReference type="GO" id="GO:0005524">
    <property type="term" value="F:ATP binding"/>
    <property type="evidence" value="ECO:0007669"/>
    <property type="project" value="UniProtKB-KW"/>
</dbReference>
<dbReference type="InterPro" id="IPR005747">
    <property type="entry name" value="MutS2"/>
</dbReference>
<evidence type="ECO:0000256" key="1">
    <source>
        <dbReference type="ARBA" id="ARBA00022730"/>
    </source>
</evidence>
<feature type="domain" description="DNA mismatch repair proteins mutS family" evidence="7">
    <location>
        <begin position="405"/>
        <end position="421"/>
    </location>
</feature>
<keyword evidence="5" id="KW-0694">RNA-binding</keyword>
<name>A0A162DQG7_9BACI</name>
<accession>A0A162DQG7</accession>
<dbReference type="SUPFAM" id="SSF48334">
    <property type="entry name" value="DNA repair protein MutS, domain III"/>
    <property type="match status" value="1"/>
</dbReference>
<dbReference type="PANTHER" id="PTHR48466:SF2">
    <property type="entry name" value="OS10G0509000 PROTEIN"/>
    <property type="match status" value="1"/>
</dbReference>
<dbReference type="GO" id="GO:0004519">
    <property type="term" value="F:endonuclease activity"/>
    <property type="evidence" value="ECO:0007669"/>
    <property type="project" value="InterPro"/>
</dbReference>
<evidence type="ECO:0000313" key="8">
    <source>
        <dbReference type="EMBL" id="KYG30559.1"/>
    </source>
</evidence>
<dbReference type="Pfam" id="PF00488">
    <property type="entry name" value="MutS_V"/>
    <property type="match status" value="1"/>
</dbReference>
<evidence type="ECO:0000259" key="7">
    <source>
        <dbReference type="PROSITE" id="PS00486"/>
    </source>
</evidence>
<evidence type="ECO:0000256" key="2">
    <source>
        <dbReference type="ARBA" id="ARBA00022741"/>
    </source>
</evidence>
<evidence type="ECO:0000256" key="5">
    <source>
        <dbReference type="ARBA" id="ARBA00022884"/>
    </source>
</evidence>
<gene>
    <name evidence="8" type="ORF">AZF04_19485</name>
</gene>
<dbReference type="FunFam" id="3.40.50.300:FF:000830">
    <property type="entry name" value="Endonuclease MutS2"/>
    <property type="match status" value="1"/>
</dbReference>
<dbReference type="InterPro" id="IPR000432">
    <property type="entry name" value="DNA_mismatch_repair_MutS_C"/>
</dbReference>
<dbReference type="InterPro" id="IPR036187">
    <property type="entry name" value="DNA_mismatch_repair_MutS_sf"/>
</dbReference>